<name>A0A8X7VJA7_BRACI</name>
<gene>
    <name evidence="1" type="ORF">Bca52824_023803</name>
</gene>
<accession>A0A8X7VJA7</accession>
<reference evidence="1 2" key="1">
    <citation type="submission" date="2020-02" db="EMBL/GenBank/DDBJ databases">
        <authorList>
            <person name="Ma Q."/>
            <person name="Huang Y."/>
            <person name="Song X."/>
            <person name="Pei D."/>
        </authorList>
    </citation>
    <scope>NUCLEOTIDE SEQUENCE [LARGE SCALE GENOMIC DNA]</scope>
    <source>
        <strain evidence="1">Sxm20200214</strain>
        <tissue evidence="1">Leaf</tissue>
    </source>
</reference>
<dbReference type="AlphaFoldDB" id="A0A8X7VJA7"/>
<keyword evidence="2" id="KW-1185">Reference proteome</keyword>
<dbReference type="Proteomes" id="UP000886595">
    <property type="component" value="Unassembled WGS sequence"/>
</dbReference>
<sequence>MMINNRKSWPKHFLRDEKANVYNLNPWKQILAVRPMEVSLVAGGSWPVIN</sequence>
<dbReference type="EMBL" id="JAAMPC010000005">
    <property type="protein sequence ID" value="KAG2312246.1"/>
    <property type="molecule type" value="Genomic_DNA"/>
</dbReference>
<comment type="caution">
    <text evidence="1">The sequence shown here is derived from an EMBL/GenBank/DDBJ whole genome shotgun (WGS) entry which is preliminary data.</text>
</comment>
<organism evidence="1 2">
    <name type="scientific">Brassica carinata</name>
    <name type="common">Ethiopian mustard</name>
    <name type="synonym">Abyssinian cabbage</name>
    <dbReference type="NCBI Taxonomy" id="52824"/>
    <lineage>
        <taxon>Eukaryota</taxon>
        <taxon>Viridiplantae</taxon>
        <taxon>Streptophyta</taxon>
        <taxon>Embryophyta</taxon>
        <taxon>Tracheophyta</taxon>
        <taxon>Spermatophyta</taxon>
        <taxon>Magnoliopsida</taxon>
        <taxon>eudicotyledons</taxon>
        <taxon>Gunneridae</taxon>
        <taxon>Pentapetalae</taxon>
        <taxon>rosids</taxon>
        <taxon>malvids</taxon>
        <taxon>Brassicales</taxon>
        <taxon>Brassicaceae</taxon>
        <taxon>Brassiceae</taxon>
        <taxon>Brassica</taxon>
    </lineage>
</organism>
<evidence type="ECO:0000313" key="1">
    <source>
        <dbReference type="EMBL" id="KAG2312246.1"/>
    </source>
</evidence>
<protein>
    <submittedName>
        <fullName evidence="1">Uncharacterized protein</fullName>
    </submittedName>
</protein>
<proteinExistence type="predicted"/>
<evidence type="ECO:0000313" key="2">
    <source>
        <dbReference type="Proteomes" id="UP000886595"/>
    </source>
</evidence>